<reference evidence="6" key="1">
    <citation type="journal article" date="2019" name="Int. J. Syst. Evol. Microbiol.">
        <title>The Global Catalogue of Microorganisms (GCM) 10K type strain sequencing project: providing services to taxonomists for standard genome sequencing and annotation.</title>
        <authorList>
            <consortium name="The Broad Institute Genomics Platform"/>
            <consortium name="The Broad Institute Genome Sequencing Center for Infectious Disease"/>
            <person name="Wu L."/>
            <person name="Ma J."/>
        </authorList>
    </citation>
    <scope>NUCLEOTIDE SEQUENCE [LARGE SCALE GENOMIC DNA]</scope>
    <source>
        <strain evidence="6">JCM 17664</strain>
    </source>
</reference>
<dbReference type="PANTHER" id="PTHR44846">
    <property type="entry name" value="MANNOSYL-D-GLYCERATE TRANSPORT/METABOLISM SYSTEM REPRESSOR MNGR-RELATED"/>
    <property type="match status" value="1"/>
</dbReference>
<dbReference type="InterPro" id="IPR000524">
    <property type="entry name" value="Tscrpt_reg_HTH_GntR"/>
</dbReference>
<sequence length="249" mass="28329">MKKQQPKFLAISEDIIAKIASGELQPGDKVPSENEIIHSYRVSNTTARKSLLEIELKGWGRRIKGKGTFVVNRTRDHQLLRVLGSIGSTRRGFNESLEAEGFTPRNIILEKTVLQDGISSEINGQHFIIQGSVLKIHQLRYADDVLMKDEVKYISLELCPKIHMTSTEKSYFKLYEDEYYLKITDVKQTLSADILQPGAPDNNFDTREPIPIFILDSSIVTKGGKVVEIERSYYRGDKYKFAIIAHPEL</sequence>
<dbReference type="SMART" id="SM00345">
    <property type="entry name" value="HTH_GNTR"/>
    <property type="match status" value="1"/>
</dbReference>
<accession>A0ABP8G407</accession>
<keyword evidence="1" id="KW-0805">Transcription regulation</keyword>
<dbReference type="Gene3D" id="1.10.10.10">
    <property type="entry name" value="Winged helix-like DNA-binding domain superfamily/Winged helix DNA-binding domain"/>
    <property type="match status" value="1"/>
</dbReference>
<dbReference type="InterPro" id="IPR028978">
    <property type="entry name" value="Chorismate_lyase_/UTRA_dom_sf"/>
</dbReference>
<evidence type="ECO:0000313" key="6">
    <source>
        <dbReference type="Proteomes" id="UP001501207"/>
    </source>
</evidence>
<name>A0ABP8G407_9BACT</name>
<evidence type="ECO:0000259" key="4">
    <source>
        <dbReference type="PROSITE" id="PS50949"/>
    </source>
</evidence>
<dbReference type="SUPFAM" id="SSF46785">
    <property type="entry name" value="Winged helix' DNA-binding domain"/>
    <property type="match status" value="1"/>
</dbReference>
<dbReference type="InterPro" id="IPR036388">
    <property type="entry name" value="WH-like_DNA-bd_sf"/>
</dbReference>
<protein>
    <submittedName>
        <fullName evidence="5">GntR family transcriptional regulator</fullName>
    </submittedName>
</protein>
<dbReference type="SUPFAM" id="SSF64288">
    <property type="entry name" value="Chorismate lyase-like"/>
    <property type="match status" value="1"/>
</dbReference>
<keyword evidence="2" id="KW-0238">DNA-binding</keyword>
<feature type="domain" description="HTH gntR-type" evidence="4">
    <location>
        <begin position="5"/>
        <end position="73"/>
    </location>
</feature>
<dbReference type="RefSeq" id="WP_344980539.1">
    <property type="nucleotide sequence ID" value="NZ_BAABFN010000019.1"/>
</dbReference>
<proteinExistence type="predicted"/>
<dbReference type="PROSITE" id="PS50949">
    <property type="entry name" value="HTH_GNTR"/>
    <property type="match status" value="1"/>
</dbReference>
<dbReference type="Pfam" id="PF00392">
    <property type="entry name" value="GntR"/>
    <property type="match status" value="1"/>
</dbReference>
<dbReference type="SMART" id="SM00866">
    <property type="entry name" value="UTRA"/>
    <property type="match status" value="1"/>
</dbReference>
<evidence type="ECO:0000256" key="3">
    <source>
        <dbReference type="ARBA" id="ARBA00023163"/>
    </source>
</evidence>
<keyword evidence="6" id="KW-1185">Reference proteome</keyword>
<dbReference type="Pfam" id="PF07702">
    <property type="entry name" value="UTRA"/>
    <property type="match status" value="1"/>
</dbReference>
<dbReference type="EMBL" id="BAABFN010000019">
    <property type="protein sequence ID" value="GAA4316925.1"/>
    <property type="molecule type" value="Genomic_DNA"/>
</dbReference>
<comment type="caution">
    <text evidence="5">The sequence shown here is derived from an EMBL/GenBank/DDBJ whole genome shotgun (WGS) entry which is preliminary data.</text>
</comment>
<gene>
    <name evidence="5" type="ORF">GCM10023143_28690</name>
</gene>
<evidence type="ECO:0000256" key="2">
    <source>
        <dbReference type="ARBA" id="ARBA00023125"/>
    </source>
</evidence>
<dbReference type="InterPro" id="IPR050679">
    <property type="entry name" value="Bact_HTH_transcr_reg"/>
</dbReference>
<evidence type="ECO:0000256" key="1">
    <source>
        <dbReference type="ARBA" id="ARBA00023015"/>
    </source>
</evidence>
<dbReference type="Proteomes" id="UP001501207">
    <property type="component" value="Unassembled WGS sequence"/>
</dbReference>
<keyword evidence="3" id="KW-0804">Transcription</keyword>
<dbReference type="CDD" id="cd07377">
    <property type="entry name" value="WHTH_GntR"/>
    <property type="match status" value="1"/>
</dbReference>
<organism evidence="5 6">
    <name type="scientific">Compostibacter hankyongensis</name>
    <dbReference type="NCBI Taxonomy" id="1007089"/>
    <lineage>
        <taxon>Bacteria</taxon>
        <taxon>Pseudomonadati</taxon>
        <taxon>Bacteroidota</taxon>
        <taxon>Chitinophagia</taxon>
        <taxon>Chitinophagales</taxon>
        <taxon>Chitinophagaceae</taxon>
        <taxon>Compostibacter</taxon>
    </lineage>
</organism>
<dbReference type="Gene3D" id="3.40.1410.10">
    <property type="entry name" value="Chorismate lyase-like"/>
    <property type="match status" value="1"/>
</dbReference>
<evidence type="ECO:0000313" key="5">
    <source>
        <dbReference type="EMBL" id="GAA4316925.1"/>
    </source>
</evidence>
<dbReference type="InterPro" id="IPR036390">
    <property type="entry name" value="WH_DNA-bd_sf"/>
</dbReference>
<dbReference type="InterPro" id="IPR011663">
    <property type="entry name" value="UTRA"/>
</dbReference>
<dbReference type="PANTHER" id="PTHR44846:SF1">
    <property type="entry name" value="MANNOSYL-D-GLYCERATE TRANSPORT_METABOLISM SYSTEM REPRESSOR MNGR-RELATED"/>
    <property type="match status" value="1"/>
</dbReference>